<dbReference type="RefSeq" id="WP_107532664.1">
    <property type="nucleotide sequence ID" value="NZ_PZEV01000002.1"/>
</dbReference>
<comment type="caution">
    <text evidence="13">The sequence shown here is derived from an EMBL/GenBank/DDBJ whole genome shotgun (WGS) entry which is preliminary data.</text>
</comment>
<dbReference type="InterPro" id="IPR003838">
    <property type="entry name" value="ABC3_permease_C"/>
</dbReference>
<dbReference type="Pfam" id="PF02687">
    <property type="entry name" value="FtsX"/>
    <property type="match status" value="1"/>
</dbReference>
<name>A0A2T4Q3L0_STAWA</name>
<dbReference type="PANTHER" id="PTHR43738:SF1">
    <property type="entry name" value="HEMIN TRANSPORT SYSTEM PERMEASE PROTEIN HRTB-RELATED"/>
    <property type="match status" value="1"/>
</dbReference>
<protein>
    <recommendedName>
        <fullName evidence="4">Putative hemin transport system permease protein HrtB</fullName>
    </recommendedName>
</protein>
<evidence type="ECO:0000256" key="11">
    <source>
        <dbReference type="SAM" id="Phobius"/>
    </source>
</evidence>
<evidence type="ECO:0000256" key="8">
    <source>
        <dbReference type="ARBA" id="ARBA00022989"/>
    </source>
</evidence>
<evidence type="ECO:0000256" key="1">
    <source>
        <dbReference type="ARBA" id="ARBA00004651"/>
    </source>
</evidence>
<feature type="domain" description="ABC3 transporter permease C-terminal" evidence="12">
    <location>
        <begin position="236"/>
        <end position="344"/>
    </location>
</feature>
<feature type="transmembrane region" description="Helical" evidence="11">
    <location>
        <begin position="315"/>
        <end position="337"/>
    </location>
</feature>
<evidence type="ECO:0000256" key="7">
    <source>
        <dbReference type="ARBA" id="ARBA00022692"/>
    </source>
</evidence>
<evidence type="ECO:0000256" key="3">
    <source>
        <dbReference type="ARBA" id="ARBA00011131"/>
    </source>
</evidence>
<comment type="subcellular location">
    <subcellularLocation>
        <location evidence="1">Cell membrane</location>
        <topology evidence="1">Multi-pass membrane protein</topology>
    </subcellularLocation>
</comment>
<comment type="similarity">
    <text evidence="2">Belongs to the ABC-4 integral membrane protein family. HrtB subfamily.</text>
</comment>
<dbReference type="PANTHER" id="PTHR43738">
    <property type="entry name" value="ABC TRANSPORTER, MEMBRANE PROTEIN"/>
    <property type="match status" value="1"/>
</dbReference>
<evidence type="ECO:0000259" key="12">
    <source>
        <dbReference type="Pfam" id="PF02687"/>
    </source>
</evidence>
<feature type="transmembrane region" description="Helical" evidence="11">
    <location>
        <begin position="233"/>
        <end position="253"/>
    </location>
</feature>
<accession>A0A2T4Q3L0</accession>
<evidence type="ECO:0000256" key="2">
    <source>
        <dbReference type="ARBA" id="ARBA00008697"/>
    </source>
</evidence>
<evidence type="ECO:0000256" key="6">
    <source>
        <dbReference type="ARBA" id="ARBA00022475"/>
    </source>
</evidence>
<evidence type="ECO:0000313" key="13">
    <source>
        <dbReference type="EMBL" id="PTI52520.1"/>
    </source>
</evidence>
<dbReference type="InterPro" id="IPR051125">
    <property type="entry name" value="ABC-4/HrtB_transporter"/>
</dbReference>
<sequence>MKLAWNEIKFYKFRYVLIMLIIILLSLMVLFISGLAQGLARENVSMLDQFKSTHYITQDMKEPQIEKSHLSSNQQMKINKVINIKPTQMNIQSLEVAGNNDEDVLTMYSPQEQQFDLKEGQLPTKKNQIAVNQKLTGEGIKIGDDIQFKHHQQTYKVTGVLDDAMYAHSSIVLMNQKGFQDINRQYALFYPVNTLSQQEEKQINDIPGIKVTSTDELKANIASYQAEQAPLKMMVMSLFVITAIVLSAFFYVMTIQKVSEIGILKAIGIKTRHLLTSLLLQILIVTLLSVVISVGIIAGIAMILPVTMPFHLNTINYILVIGIFIVVAIVGALLSFIKVVKVDPIEAIGGGE</sequence>
<evidence type="ECO:0000313" key="14">
    <source>
        <dbReference type="Proteomes" id="UP000240717"/>
    </source>
</evidence>
<dbReference type="STRING" id="1194526.A284_02710"/>
<dbReference type="GO" id="GO:0005886">
    <property type="term" value="C:plasma membrane"/>
    <property type="evidence" value="ECO:0007669"/>
    <property type="project" value="UniProtKB-SubCell"/>
</dbReference>
<evidence type="ECO:0000256" key="4">
    <source>
        <dbReference type="ARBA" id="ARBA00016962"/>
    </source>
</evidence>
<dbReference type="EMBL" id="PZEV01000002">
    <property type="protein sequence ID" value="PTI52520.1"/>
    <property type="molecule type" value="Genomic_DNA"/>
</dbReference>
<comment type="function">
    <text evidence="10">Part of the ABC transporter complex hrt involved in hemin import. Responsible for the translocation of the substrate across the membrane.</text>
</comment>
<keyword evidence="5" id="KW-0813">Transport</keyword>
<keyword evidence="9 11" id="KW-0472">Membrane</keyword>
<dbReference type="AlphaFoldDB" id="A0A2T4Q3L0"/>
<proteinExistence type="inferred from homology"/>
<organism evidence="13 14">
    <name type="scientific">Staphylococcus warneri</name>
    <dbReference type="NCBI Taxonomy" id="1292"/>
    <lineage>
        <taxon>Bacteria</taxon>
        <taxon>Bacillati</taxon>
        <taxon>Bacillota</taxon>
        <taxon>Bacilli</taxon>
        <taxon>Bacillales</taxon>
        <taxon>Staphylococcaceae</taxon>
        <taxon>Staphylococcus</taxon>
    </lineage>
</organism>
<feature type="transmembrane region" description="Helical" evidence="11">
    <location>
        <begin position="12"/>
        <end position="36"/>
    </location>
</feature>
<keyword evidence="8 11" id="KW-1133">Transmembrane helix</keyword>
<dbReference type="Proteomes" id="UP000240717">
    <property type="component" value="Unassembled WGS sequence"/>
</dbReference>
<keyword evidence="7 11" id="KW-0812">Transmembrane</keyword>
<evidence type="ECO:0000256" key="10">
    <source>
        <dbReference type="ARBA" id="ARBA00024973"/>
    </source>
</evidence>
<keyword evidence="6" id="KW-1003">Cell membrane</keyword>
<feature type="transmembrane region" description="Helical" evidence="11">
    <location>
        <begin position="274"/>
        <end position="303"/>
    </location>
</feature>
<gene>
    <name evidence="13" type="ORF">BU085_01090</name>
</gene>
<evidence type="ECO:0000256" key="5">
    <source>
        <dbReference type="ARBA" id="ARBA00022448"/>
    </source>
</evidence>
<evidence type="ECO:0000256" key="9">
    <source>
        <dbReference type="ARBA" id="ARBA00023136"/>
    </source>
</evidence>
<comment type="subunit">
    <text evidence="3">The complex is composed of two ATP-binding proteins (HrtA), two transmembrane proteins (HrtB) and a solute-binding protein.</text>
</comment>
<reference evidence="13 14" key="1">
    <citation type="journal article" date="2016" name="Front. Microbiol.">
        <title>Comprehensive Phylogenetic Analysis of Bovine Non-aureus Staphylococci Species Based on Whole-Genome Sequencing.</title>
        <authorList>
            <person name="Naushad S."/>
            <person name="Barkema H.W."/>
            <person name="Luby C."/>
            <person name="Condas L.A."/>
            <person name="Nobrega D.B."/>
            <person name="Carson D.A."/>
            <person name="De Buck J."/>
        </authorList>
    </citation>
    <scope>NUCLEOTIDE SEQUENCE [LARGE SCALE GENOMIC DNA]</scope>
    <source>
        <strain evidence="13 14">SNUC 2993</strain>
    </source>
</reference>